<name>A0A0A9CHQ8_ARUDO</name>
<accession>A0A0A9CHQ8</accession>
<protein>
    <submittedName>
        <fullName evidence="1">Uncharacterized protein</fullName>
    </submittedName>
</protein>
<reference evidence="1" key="1">
    <citation type="submission" date="2014-09" db="EMBL/GenBank/DDBJ databases">
        <authorList>
            <person name="Magalhaes I.L.F."/>
            <person name="Oliveira U."/>
            <person name="Santos F.R."/>
            <person name="Vidigal T.H.D.A."/>
            <person name="Brescovit A.D."/>
            <person name="Santos A.J."/>
        </authorList>
    </citation>
    <scope>NUCLEOTIDE SEQUENCE</scope>
    <source>
        <tissue evidence="1">Shoot tissue taken approximately 20 cm above the soil surface</tissue>
    </source>
</reference>
<proteinExistence type="predicted"/>
<dbReference type="AlphaFoldDB" id="A0A0A9CHQ8"/>
<organism evidence="1">
    <name type="scientific">Arundo donax</name>
    <name type="common">Giant reed</name>
    <name type="synonym">Donax arundinaceus</name>
    <dbReference type="NCBI Taxonomy" id="35708"/>
    <lineage>
        <taxon>Eukaryota</taxon>
        <taxon>Viridiplantae</taxon>
        <taxon>Streptophyta</taxon>
        <taxon>Embryophyta</taxon>
        <taxon>Tracheophyta</taxon>
        <taxon>Spermatophyta</taxon>
        <taxon>Magnoliopsida</taxon>
        <taxon>Liliopsida</taxon>
        <taxon>Poales</taxon>
        <taxon>Poaceae</taxon>
        <taxon>PACMAD clade</taxon>
        <taxon>Arundinoideae</taxon>
        <taxon>Arundineae</taxon>
        <taxon>Arundo</taxon>
    </lineage>
</organism>
<reference evidence="1" key="2">
    <citation type="journal article" date="2015" name="Data Brief">
        <title>Shoot transcriptome of the giant reed, Arundo donax.</title>
        <authorList>
            <person name="Barrero R.A."/>
            <person name="Guerrero F.D."/>
            <person name="Moolhuijzen P."/>
            <person name="Goolsby J.A."/>
            <person name="Tidwell J."/>
            <person name="Bellgard S.E."/>
            <person name="Bellgard M.I."/>
        </authorList>
    </citation>
    <scope>NUCLEOTIDE SEQUENCE</scope>
    <source>
        <tissue evidence="1">Shoot tissue taken approximately 20 cm above the soil surface</tissue>
    </source>
</reference>
<evidence type="ECO:0000313" key="1">
    <source>
        <dbReference type="EMBL" id="JAD75844.1"/>
    </source>
</evidence>
<dbReference type="EMBL" id="GBRH01222051">
    <property type="protein sequence ID" value="JAD75844.1"/>
    <property type="molecule type" value="Transcribed_RNA"/>
</dbReference>
<sequence>MPHFECHTNRIRETKLRLNDNNFTICTSVFELNSN</sequence>